<comment type="caution">
    <text evidence="4">The sequence shown here is derived from an EMBL/GenBank/DDBJ whole genome shotgun (WGS) entry which is preliminary data.</text>
</comment>
<feature type="domain" description="EamA" evidence="3">
    <location>
        <begin position="2"/>
        <end position="72"/>
    </location>
</feature>
<dbReference type="GO" id="GO:0016020">
    <property type="term" value="C:membrane"/>
    <property type="evidence" value="ECO:0007669"/>
    <property type="project" value="InterPro"/>
</dbReference>
<comment type="similarity">
    <text evidence="1">Belongs to the EamA transporter family.</text>
</comment>
<accession>A0A4Y7RDX6</accession>
<evidence type="ECO:0000256" key="1">
    <source>
        <dbReference type="ARBA" id="ARBA00007362"/>
    </source>
</evidence>
<evidence type="ECO:0000259" key="3">
    <source>
        <dbReference type="Pfam" id="PF00892"/>
    </source>
</evidence>
<keyword evidence="5" id="KW-1185">Reference proteome</keyword>
<sequence>MLSIRFILASAVIWLIIVLLKKPAAVSPADLKQLAILSLLGYGVATTLFFQAIKLLSASLASLLLYTYPLIVFTKEPG</sequence>
<evidence type="ECO:0000313" key="5">
    <source>
        <dbReference type="Proteomes" id="UP000298324"/>
    </source>
</evidence>
<dbReference type="EMBL" id="QFGA01000001">
    <property type="protein sequence ID" value="TEB06973.1"/>
    <property type="molecule type" value="Genomic_DNA"/>
</dbReference>
<proteinExistence type="inferred from homology"/>
<dbReference type="Proteomes" id="UP000298324">
    <property type="component" value="Unassembled WGS sequence"/>
</dbReference>
<dbReference type="InterPro" id="IPR000620">
    <property type="entry name" value="EamA_dom"/>
</dbReference>
<reference evidence="4 5" key="1">
    <citation type="journal article" date="2018" name="Environ. Microbiol.">
        <title>Novel energy conservation strategies and behaviour of Pelotomaculum schinkii driving syntrophic propionate catabolism.</title>
        <authorList>
            <person name="Hidalgo-Ahumada C.A.P."/>
            <person name="Nobu M.K."/>
            <person name="Narihiro T."/>
            <person name="Tamaki H."/>
            <person name="Liu W.T."/>
            <person name="Kamagata Y."/>
            <person name="Stams A.J.M."/>
            <person name="Imachi H."/>
            <person name="Sousa D.Z."/>
        </authorList>
    </citation>
    <scope>NUCLEOTIDE SEQUENCE [LARGE SCALE GENOMIC DNA]</scope>
    <source>
        <strain evidence="4 5">HH</strain>
    </source>
</reference>
<organism evidence="4 5">
    <name type="scientific">Pelotomaculum schinkii</name>
    <dbReference type="NCBI Taxonomy" id="78350"/>
    <lineage>
        <taxon>Bacteria</taxon>
        <taxon>Bacillati</taxon>
        <taxon>Bacillota</taxon>
        <taxon>Clostridia</taxon>
        <taxon>Eubacteriales</taxon>
        <taxon>Desulfotomaculaceae</taxon>
        <taxon>Pelotomaculum</taxon>
    </lineage>
</organism>
<keyword evidence="2" id="KW-0812">Transmembrane</keyword>
<keyword evidence="2" id="KW-1133">Transmembrane helix</keyword>
<name>A0A4Y7RDX6_9FIRM</name>
<gene>
    <name evidence="4" type="ORF">Psch_00508</name>
</gene>
<dbReference type="InterPro" id="IPR037185">
    <property type="entry name" value="EmrE-like"/>
</dbReference>
<dbReference type="Pfam" id="PF00892">
    <property type="entry name" value="EamA"/>
    <property type="match status" value="1"/>
</dbReference>
<dbReference type="SUPFAM" id="SSF103481">
    <property type="entry name" value="Multidrug resistance efflux transporter EmrE"/>
    <property type="match status" value="1"/>
</dbReference>
<protein>
    <submittedName>
        <fullName evidence="4">EamA-like transporter family protein</fullName>
    </submittedName>
</protein>
<evidence type="ECO:0000256" key="2">
    <source>
        <dbReference type="SAM" id="Phobius"/>
    </source>
</evidence>
<keyword evidence="2" id="KW-0472">Membrane</keyword>
<dbReference type="AlphaFoldDB" id="A0A4Y7RDX6"/>
<evidence type="ECO:0000313" key="4">
    <source>
        <dbReference type="EMBL" id="TEB06973.1"/>
    </source>
</evidence>
<feature type="transmembrane region" description="Helical" evidence="2">
    <location>
        <begin position="52"/>
        <end position="73"/>
    </location>
</feature>